<dbReference type="KEGG" id="vg:80554554"/>
<dbReference type="RefSeq" id="YP_010840872.1">
    <property type="nucleotide sequence ID" value="NC_079091.1"/>
</dbReference>
<dbReference type="EMBL" id="LC597441">
    <property type="protein sequence ID" value="BCO17112.1"/>
    <property type="molecule type" value="Viral_cRNA"/>
</dbReference>
<dbReference type="Proteomes" id="UP001156763">
    <property type="component" value="Genome"/>
</dbReference>
<proteinExistence type="predicted"/>
<evidence type="ECO:0000313" key="2">
    <source>
        <dbReference type="Proteomes" id="UP001156763"/>
    </source>
</evidence>
<keyword evidence="2" id="KW-1185">Reference proteome</keyword>
<accession>A0A8J9R3F2</accession>
<organism evidence="1 2">
    <name type="scientific">Japanese star anise ringspot-associated virus</name>
    <dbReference type="NCBI Taxonomy" id="2798807"/>
    <lineage>
        <taxon>Viruses</taxon>
        <taxon>Riboviria</taxon>
        <taxon>Orthornavirae</taxon>
        <taxon>Negarnaviricota</taxon>
        <taxon>Polyploviricotina</taxon>
        <taxon>Bunyaviricetes</taxon>
        <taxon>Elliovirales</taxon>
        <taxon>Fimoviridae</taxon>
        <taxon>Emaravirus</taxon>
        <taxon>Emaravirus illicii</taxon>
    </lineage>
</organism>
<sequence>MLVRILFYQTFINIVLSFDTAIDMSLFNSLDTFFKNIKDIETNDNKIEKPEYSFVNDYGSFYNNVDHARIQDYNSKHEDERKEFKICEESKLFGSIFRKVKTPGIERTHQTTYVYENTVSVELEIPEIPYGSFSYIQFWAVSHKNPAMTSEIGIGKQKETNIWKPLIFNTNDGHNTGYSSNNYMSWPYNPDRTVVFSNPEFYANDKIKLTCRVDEQFLQLWVNGDLVGMVSNTGLGSFYFKFGFEYLYSEDYPMINISSFIKFQS</sequence>
<reference evidence="1 2" key="1">
    <citation type="journal article" date="2022" name="J. Gen. Plant Pathol.">
        <title>Japanese star anise ringspot-associated virus is a distinct emaravirus transmitted by the eriophyid mite (the family Diptilomiopidae).</title>
        <authorList>
            <person name="Shimomoto Y."/>
            <person name="Okada T."/>
            <person name="Ikeda K."/>
            <person name="Tatara A."/>
            <person name="Hasegawa Y."/>
            <person name="Yanagisawa H."/>
            <person name="Takeyama S."/>
            <person name="Hayashi K."/>
            <person name="Yano K."/>
            <person name="Morita Y."/>
            <person name="Kubota K."/>
        </authorList>
    </citation>
    <scope>NUCLEOTIDE SEQUENCE [LARGE SCALE GENOMIC DNA]</scope>
    <source>
        <strain evidence="1">Igeno_June_2019</strain>
    </source>
</reference>
<gene>
    <name evidence="1" type="primary">P5</name>
</gene>
<dbReference type="Pfam" id="PF22875">
    <property type="entry name" value="Glu2-Pro"/>
    <property type="match status" value="1"/>
</dbReference>
<dbReference type="GeneID" id="80554554"/>
<evidence type="ECO:0000313" key="1">
    <source>
        <dbReference type="EMBL" id="BCO17112.1"/>
    </source>
</evidence>
<protein>
    <submittedName>
        <fullName evidence="1">Uncharacterized protein</fullName>
    </submittedName>
</protein>
<name>A0A8J9R3F2_9VIRU</name>